<feature type="chain" id="PRO_5016442489" description="HlyC/CorC family transporter" evidence="12">
    <location>
        <begin position="24"/>
        <end position="425"/>
    </location>
</feature>
<evidence type="ECO:0000256" key="12">
    <source>
        <dbReference type="SAM" id="SignalP"/>
    </source>
</evidence>
<keyword evidence="12" id="KW-0732">Signal</keyword>
<feature type="transmembrane region" description="Helical" evidence="11">
    <location>
        <begin position="60"/>
        <end position="80"/>
    </location>
</feature>
<dbReference type="Gene3D" id="3.10.580.10">
    <property type="entry name" value="CBS-domain"/>
    <property type="match status" value="1"/>
</dbReference>
<dbReference type="SMART" id="SM01091">
    <property type="entry name" value="CorC_HlyC"/>
    <property type="match status" value="1"/>
</dbReference>
<evidence type="ECO:0008006" key="17">
    <source>
        <dbReference type="Google" id="ProtNLM"/>
    </source>
</evidence>
<comment type="subcellular location">
    <subcellularLocation>
        <location evidence="1">Cell membrane</location>
        <topology evidence="1">Multi-pass membrane protein</topology>
    </subcellularLocation>
</comment>
<dbReference type="RefSeq" id="WP_111530284.1">
    <property type="nucleotide sequence ID" value="NZ_JBHRSG010000003.1"/>
</dbReference>
<organism evidence="15 16">
    <name type="scientific">Phenylobacterium soli</name>
    <dbReference type="NCBI Taxonomy" id="2170551"/>
    <lineage>
        <taxon>Bacteria</taxon>
        <taxon>Pseudomonadati</taxon>
        <taxon>Pseudomonadota</taxon>
        <taxon>Alphaproteobacteria</taxon>
        <taxon>Caulobacterales</taxon>
        <taxon>Caulobacteraceae</taxon>
        <taxon>Phenylobacterium</taxon>
    </lineage>
</organism>
<dbReference type="Pfam" id="PF01595">
    <property type="entry name" value="CNNM"/>
    <property type="match status" value="1"/>
</dbReference>
<dbReference type="PANTHER" id="PTHR22777">
    <property type="entry name" value="HEMOLYSIN-RELATED"/>
    <property type="match status" value="1"/>
</dbReference>
<evidence type="ECO:0000256" key="9">
    <source>
        <dbReference type="PROSITE-ProRule" id="PRU00703"/>
    </source>
</evidence>
<dbReference type="PROSITE" id="PS51846">
    <property type="entry name" value="CNNM"/>
    <property type="match status" value="1"/>
</dbReference>
<dbReference type="Pfam" id="PF00571">
    <property type="entry name" value="CBS"/>
    <property type="match status" value="1"/>
</dbReference>
<keyword evidence="6 10" id="KW-1133">Transmembrane helix</keyword>
<dbReference type="Gene3D" id="3.30.465.10">
    <property type="match status" value="1"/>
</dbReference>
<dbReference type="InterPro" id="IPR036318">
    <property type="entry name" value="FAD-bd_PCMH-like_sf"/>
</dbReference>
<dbReference type="InterPro" id="IPR000644">
    <property type="entry name" value="CBS_dom"/>
</dbReference>
<dbReference type="CDD" id="cd04590">
    <property type="entry name" value="CBS_pair_CorC_HlyC_assoc"/>
    <property type="match status" value="1"/>
</dbReference>
<comment type="similarity">
    <text evidence="2">Belongs to the UPF0053 family. Hemolysin C subfamily.</text>
</comment>
<evidence type="ECO:0000313" key="16">
    <source>
        <dbReference type="Proteomes" id="UP000249254"/>
    </source>
</evidence>
<feature type="domain" description="CNNM transmembrane" evidence="14">
    <location>
        <begin position="1"/>
        <end position="190"/>
    </location>
</feature>
<evidence type="ECO:0000256" key="10">
    <source>
        <dbReference type="PROSITE-ProRule" id="PRU01193"/>
    </source>
</evidence>
<keyword evidence="8 10" id="KW-0472">Membrane</keyword>
<evidence type="ECO:0000256" key="8">
    <source>
        <dbReference type="ARBA" id="ARBA00023136"/>
    </source>
</evidence>
<accession>A0A328AAK8</accession>
<dbReference type="GO" id="GO:0050660">
    <property type="term" value="F:flavin adenine dinucleotide binding"/>
    <property type="evidence" value="ECO:0007669"/>
    <property type="project" value="InterPro"/>
</dbReference>
<evidence type="ECO:0000256" key="1">
    <source>
        <dbReference type="ARBA" id="ARBA00004651"/>
    </source>
</evidence>
<dbReference type="Pfam" id="PF03471">
    <property type="entry name" value="CorC_HlyC"/>
    <property type="match status" value="1"/>
</dbReference>
<keyword evidence="4 10" id="KW-0812">Transmembrane</keyword>
<evidence type="ECO:0000256" key="6">
    <source>
        <dbReference type="ARBA" id="ARBA00022989"/>
    </source>
</evidence>
<proteinExistence type="inferred from homology"/>
<dbReference type="InterPro" id="IPR046342">
    <property type="entry name" value="CBS_dom_sf"/>
</dbReference>
<evidence type="ECO:0000256" key="2">
    <source>
        <dbReference type="ARBA" id="ARBA00006446"/>
    </source>
</evidence>
<feature type="signal peptide" evidence="12">
    <location>
        <begin position="1"/>
        <end position="23"/>
    </location>
</feature>
<keyword evidence="7 9" id="KW-0129">CBS domain</keyword>
<dbReference type="OrthoDB" id="9797674at2"/>
<dbReference type="InterPro" id="IPR044751">
    <property type="entry name" value="Ion_transp-like_CBS"/>
</dbReference>
<dbReference type="EMBL" id="QFYQ01000002">
    <property type="protein sequence ID" value="RAK51722.1"/>
    <property type="molecule type" value="Genomic_DNA"/>
</dbReference>
<dbReference type="GO" id="GO:0005886">
    <property type="term" value="C:plasma membrane"/>
    <property type="evidence" value="ECO:0007669"/>
    <property type="project" value="UniProtKB-SubCell"/>
</dbReference>
<keyword evidence="3" id="KW-1003">Cell membrane</keyword>
<dbReference type="InterPro" id="IPR005170">
    <property type="entry name" value="Transptr-assoc_dom"/>
</dbReference>
<reference evidence="16" key="1">
    <citation type="submission" date="2018-05" db="EMBL/GenBank/DDBJ databases">
        <authorList>
            <person name="Li X."/>
        </authorList>
    </citation>
    <scope>NUCLEOTIDE SEQUENCE [LARGE SCALE GENOMIC DNA]</scope>
    <source>
        <strain evidence="16">LX32</strain>
    </source>
</reference>
<dbReference type="SUPFAM" id="SSF54631">
    <property type="entry name" value="CBS-domain pair"/>
    <property type="match status" value="1"/>
</dbReference>
<dbReference type="Proteomes" id="UP000249254">
    <property type="component" value="Unassembled WGS sequence"/>
</dbReference>
<feature type="transmembrane region" description="Helical" evidence="11">
    <location>
        <begin position="127"/>
        <end position="149"/>
    </location>
</feature>
<protein>
    <recommendedName>
        <fullName evidence="17">HlyC/CorC family transporter</fullName>
    </recommendedName>
</protein>
<evidence type="ECO:0000259" key="14">
    <source>
        <dbReference type="PROSITE" id="PS51846"/>
    </source>
</evidence>
<name>A0A328AAK8_9CAUL</name>
<dbReference type="AlphaFoldDB" id="A0A328AAK8"/>
<dbReference type="PANTHER" id="PTHR22777:SF32">
    <property type="entry name" value="UPF0053 INNER MEMBRANE PROTEIN YFJD"/>
    <property type="match status" value="1"/>
</dbReference>
<keyword evidence="5" id="KW-0677">Repeat</keyword>
<dbReference type="FunFam" id="3.10.580.10:FF:000002">
    <property type="entry name" value="Magnesium/cobalt efflux protein CorC"/>
    <property type="match status" value="1"/>
</dbReference>
<evidence type="ECO:0000256" key="4">
    <source>
        <dbReference type="ARBA" id="ARBA00022692"/>
    </source>
</evidence>
<evidence type="ECO:0000256" key="7">
    <source>
        <dbReference type="ARBA" id="ARBA00023122"/>
    </source>
</evidence>
<dbReference type="SUPFAM" id="SSF56176">
    <property type="entry name" value="FAD-binding/transporter-associated domain-like"/>
    <property type="match status" value="1"/>
</dbReference>
<keyword evidence="16" id="KW-1185">Reference proteome</keyword>
<feature type="transmembrane region" description="Helical" evidence="11">
    <location>
        <begin position="87"/>
        <end position="107"/>
    </location>
</feature>
<feature type="domain" description="CBS" evidence="13">
    <location>
        <begin position="277"/>
        <end position="334"/>
    </location>
</feature>
<dbReference type="PROSITE" id="PS51371">
    <property type="entry name" value="CBS"/>
    <property type="match status" value="1"/>
</dbReference>
<dbReference type="InterPro" id="IPR002550">
    <property type="entry name" value="CNNM"/>
</dbReference>
<evidence type="ECO:0000259" key="13">
    <source>
        <dbReference type="PROSITE" id="PS51371"/>
    </source>
</evidence>
<evidence type="ECO:0000256" key="3">
    <source>
        <dbReference type="ARBA" id="ARBA00022475"/>
    </source>
</evidence>
<evidence type="ECO:0000313" key="15">
    <source>
        <dbReference type="EMBL" id="RAK51722.1"/>
    </source>
</evidence>
<dbReference type="InterPro" id="IPR016169">
    <property type="entry name" value="FAD-bd_PCMH_sub2"/>
</dbReference>
<sequence>MTAMLALAPIVFGLLAVSALFSAAETSMTGASRARMHQLEREGDRAARRVNKLLADQETMIGSVLLGNNLINILSSALATQVLTRSIPGALGVAIATAVMTVLVLVFAEVLPKTLAILRSDDVARFLSWPTIVVVRAFGPVIYAIQWVIRKTLGLFGFKMSMEMDVLAAHEEIRGAVEYHHSEGLVESRDRWMLGGVLDLAQLDVSEVMVHRKSIDMLDAGLAPKALIDAALESQHTRLPLYRENSENIVGVLHVKDLLQAMADAGGDMEKIQIDAILREPWFVPETTSLKDQLAAFLKRKTHFALVVDEYGALQGLVTLEDILEEIVGEIEDEYDVDVSGVKAGPDGSVSVDGAVTIRELNRAMNWDLPDDEAVTVAGLLIAEAQTIPEVGQTFGVYGHRFTVVARKGNQITRLEIAPAAKPVD</sequence>
<comment type="caution">
    <text evidence="15">The sequence shown here is derived from an EMBL/GenBank/DDBJ whole genome shotgun (WGS) entry which is preliminary data.</text>
</comment>
<evidence type="ECO:0000256" key="11">
    <source>
        <dbReference type="SAM" id="Phobius"/>
    </source>
</evidence>
<gene>
    <name evidence="15" type="ORF">DJ017_17985</name>
</gene>
<evidence type="ECO:0000256" key="5">
    <source>
        <dbReference type="ARBA" id="ARBA00022737"/>
    </source>
</evidence>